<evidence type="ECO:0000313" key="3">
    <source>
        <dbReference type="EMBL" id="WOK95975.1"/>
    </source>
</evidence>
<dbReference type="InterPro" id="IPR002925">
    <property type="entry name" value="Dienelactn_hydro"/>
</dbReference>
<dbReference type="EMBL" id="CP136891">
    <property type="protein sequence ID" value="WOK95975.1"/>
    <property type="molecule type" value="Genomic_DNA"/>
</dbReference>
<dbReference type="Proteomes" id="UP001327560">
    <property type="component" value="Chromosome 2"/>
</dbReference>
<evidence type="ECO:0000256" key="1">
    <source>
        <dbReference type="SAM" id="Phobius"/>
    </source>
</evidence>
<feature type="domain" description="Dienelactone hydrolase" evidence="2">
    <location>
        <begin position="30"/>
        <end position="237"/>
    </location>
</feature>
<keyword evidence="4" id="KW-1185">Reference proteome</keyword>
<reference evidence="3 4" key="1">
    <citation type="submission" date="2023-10" db="EMBL/GenBank/DDBJ databases">
        <title>Chromosome-scale genome assembly provides insights into flower coloration mechanisms of Canna indica.</title>
        <authorList>
            <person name="Li C."/>
        </authorList>
    </citation>
    <scope>NUCLEOTIDE SEQUENCE [LARGE SCALE GENOMIC DNA]</scope>
    <source>
        <tissue evidence="3">Flower</tissue>
    </source>
</reference>
<feature type="transmembrane region" description="Helical" evidence="1">
    <location>
        <begin position="281"/>
        <end position="299"/>
    </location>
</feature>
<dbReference type="GO" id="GO:0016787">
    <property type="term" value="F:hydrolase activity"/>
    <property type="evidence" value="ECO:0007669"/>
    <property type="project" value="InterPro"/>
</dbReference>
<keyword evidence="1" id="KW-0472">Membrane</keyword>
<proteinExistence type="predicted"/>
<dbReference type="SUPFAM" id="SSF53474">
    <property type="entry name" value="alpha/beta-Hydrolases"/>
    <property type="match status" value="1"/>
</dbReference>
<name>A0AAQ3JXJ5_9LILI</name>
<dbReference type="Pfam" id="PF01738">
    <property type="entry name" value="DLH"/>
    <property type="match status" value="1"/>
</dbReference>
<evidence type="ECO:0000259" key="2">
    <source>
        <dbReference type="Pfam" id="PF01738"/>
    </source>
</evidence>
<keyword evidence="1" id="KW-0812">Transmembrane</keyword>
<protein>
    <submittedName>
        <fullName evidence="3">Endo-1,3-1,4-beta-D-glucanase-like isoform X1</fullName>
    </submittedName>
</protein>
<organism evidence="3 4">
    <name type="scientific">Canna indica</name>
    <name type="common">Indian-shot</name>
    <dbReference type="NCBI Taxonomy" id="4628"/>
    <lineage>
        <taxon>Eukaryota</taxon>
        <taxon>Viridiplantae</taxon>
        <taxon>Streptophyta</taxon>
        <taxon>Embryophyta</taxon>
        <taxon>Tracheophyta</taxon>
        <taxon>Spermatophyta</taxon>
        <taxon>Magnoliopsida</taxon>
        <taxon>Liliopsida</taxon>
        <taxon>Zingiberales</taxon>
        <taxon>Cannaceae</taxon>
        <taxon>Canna</taxon>
    </lineage>
</organism>
<dbReference type="InterPro" id="IPR029058">
    <property type="entry name" value="AB_hydrolase_fold"/>
</dbReference>
<keyword evidence="1" id="KW-1133">Transmembrane helix</keyword>
<accession>A0AAQ3JXJ5</accession>
<sequence>MASSQCCSNPPTLNPASGQGYVVENLGGVRAYITGSIYAKCAILLISDVYGFEAPILRNLADKVATNGFFAVVPDLLYGDPYSDDGQRSFSDWLQTHPPIQGYEDTKPVIAALRNKGISAVGAAGFCWGGKVVVELAKSSVIEAAVLLHPAYVTVDDIKGVKCPIEILGAELDQLSPPQLVKQFEQALSSIPGAIYFVKIFPGVAHGFAIRYDVNNAWAVKIAEAAHQDMLNWFAKYVKGSIEVSVKVLQKIAYFEKEENASKENEKMAKAKDNWTLSTEKMLICALICSWVFFLVVICHF</sequence>
<evidence type="ECO:0000313" key="4">
    <source>
        <dbReference type="Proteomes" id="UP001327560"/>
    </source>
</evidence>
<dbReference type="PANTHER" id="PTHR17630">
    <property type="entry name" value="DIENELACTONE HYDROLASE"/>
    <property type="match status" value="1"/>
</dbReference>
<dbReference type="AlphaFoldDB" id="A0AAQ3JXJ5"/>
<dbReference type="PANTHER" id="PTHR17630:SF44">
    <property type="entry name" value="PROTEIN AIM2"/>
    <property type="match status" value="1"/>
</dbReference>
<gene>
    <name evidence="3" type="ORF">Cni_G04682</name>
</gene>
<dbReference type="Gene3D" id="3.40.50.1820">
    <property type="entry name" value="alpha/beta hydrolase"/>
    <property type="match status" value="1"/>
</dbReference>